<organism evidence="9 10">
    <name type="scientific">Zhenpiania hominis</name>
    <dbReference type="NCBI Taxonomy" id="2763644"/>
    <lineage>
        <taxon>Bacteria</taxon>
        <taxon>Bacillati</taxon>
        <taxon>Bacillota</taxon>
        <taxon>Clostridia</taxon>
        <taxon>Peptostreptococcales</taxon>
        <taxon>Anaerovoracaceae</taxon>
        <taxon>Zhenpiania</taxon>
    </lineage>
</organism>
<evidence type="ECO:0000256" key="6">
    <source>
        <dbReference type="ARBA" id="ARBA00047317"/>
    </source>
</evidence>
<dbReference type="InterPro" id="IPR036425">
    <property type="entry name" value="MoaB/Mog-like_dom_sf"/>
</dbReference>
<gene>
    <name evidence="9" type="ORF">H9L42_06135</name>
</gene>
<keyword evidence="10" id="KW-1185">Reference proteome</keyword>
<dbReference type="InterPro" id="IPR005110">
    <property type="entry name" value="MoeA_linker/N"/>
</dbReference>
<evidence type="ECO:0000256" key="3">
    <source>
        <dbReference type="ARBA" id="ARBA00013269"/>
    </source>
</evidence>
<comment type="similarity">
    <text evidence="2 7">Belongs to the MoeA family.</text>
</comment>
<protein>
    <recommendedName>
        <fullName evidence="4 7">Molybdopterin molybdenumtransferase</fullName>
        <ecNumber evidence="3 7">2.10.1.1</ecNumber>
    </recommendedName>
</protein>
<dbReference type="InterPro" id="IPR036135">
    <property type="entry name" value="MoeA_linker/N_sf"/>
</dbReference>
<feature type="domain" description="MoaB/Mog" evidence="8">
    <location>
        <begin position="172"/>
        <end position="310"/>
    </location>
</feature>
<dbReference type="GO" id="GO:0046872">
    <property type="term" value="F:metal ion binding"/>
    <property type="evidence" value="ECO:0007669"/>
    <property type="project" value="UniProtKB-UniRule"/>
</dbReference>
<evidence type="ECO:0000259" key="8">
    <source>
        <dbReference type="SMART" id="SM00852"/>
    </source>
</evidence>
<proteinExistence type="inferred from homology"/>
<dbReference type="CDD" id="cd00887">
    <property type="entry name" value="MoeA"/>
    <property type="match status" value="1"/>
</dbReference>
<dbReference type="Proteomes" id="UP000602647">
    <property type="component" value="Unassembled WGS sequence"/>
</dbReference>
<dbReference type="SUPFAM" id="SSF63882">
    <property type="entry name" value="MoeA N-terminal region -like"/>
    <property type="match status" value="1"/>
</dbReference>
<evidence type="ECO:0000313" key="9">
    <source>
        <dbReference type="EMBL" id="MBC6679401.1"/>
    </source>
</evidence>
<dbReference type="InterPro" id="IPR001453">
    <property type="entry name" value="MoaB/Mog_dom"/>
</dbReference>
<dbReference type="SMART" id="SM00852">
    <property type="entry name" value="MoCF_biosynth"/>
    <property type="match status" value="1"/>
</dbReference>
<comment type="caution">
    <text evidence="9">The sequence shown here is derived from an EMBL/GenBank/DDBJ whole genome shotgun (WGS) entry which is preliminary data.</text>
</comment>
<dbReference type="Gene3D" id="2.170.190.11">
    <property type="entry name" value="Molybdopterin biosynthesis moea protein, domain 3"/>
    <property type="match status" value="1"/>
</dbReference>
<dbReference type="RefSeq" id="WP_187302508.1">
    <property type="nucleotide sequence ID" value="NZ_JACRYT010000004.1"/>
</dbReference>
<comment type="cofactor">
    <cofactor evidence="7">
        <name>Mg(2+)</name>
        <dbReference type="ChEBI" id="CHEBI:18420"/>
    </cofactor>
</comment>
<dbReference type="Gene3D" id="3.40.980.10">
    <property type="entry name" value="MoaB/Mog-like domain"/>
    <property type="match status" value="1"/>
</dbReference>
<sequence>MDFSKLKKRNEAMDLLLENWAPRPETEFVELDDAEGYVLAENQYAAFSIPVVRASGMDGIAVRYDDFSEGIPDTSGWIEGREYVRADTGDDFDDAYDTVIPIERVTILEQGGLSLDADVKIEKGMHVLGKGSMLWEGQLLAEKGTRLQGRHLAALASGGVCQVPVIRKPRVGFIPTGSELIPAGTTPRRGQNIDSNSILAKSMLREMGAEPICYPIVKDRQDELSQALDKALSECDIVIINAGSSKGKEDFNTRLLRSKGKLLCHGVAAVPGRPMGVAVIEGKAVINIPGPSMAAFYGLDWMIRGIVCRWLGIPLPKRPVVQAELLEDLPAPPFLERLVFIELSEKDGTYFAKSHERGEKGRRHAMSSDGIFVSSLGKGGLKKGEIIEVEWLD</sequence>
<evidence type="ECO:0000256" key="4">
    <source>
        <dbReference type="ARBA" id="ARBA00021108"/>
    </source>
</evidence>
<name>A0A923NK27_9FIRM</name>
<dbReference type="GO" id="GO:0005829">
    <property type="term" value="C:cytosol"/>
    <property type="evidence" value="ECO:0007669"/>
    <property type="project" value="TreeGrafter"/>
</dbReference>
<keyword evidence="7" id="KW-0479">Metal-binding</keyword>
<dbReference type="InterPro" id="IPR038987">
    <property type="entry name" value="MoeA-like"/>
</dbReference>
<comment type="pathway">
    <text evidence="7">Cofactor biosynthesis; molybdopterin biosynthesis.</text>
</comment>
<dbReference type="Gene3D" id="2.40.340.10">
    <property type="entry name" value="MoeA, C-terminal, domain IV"/>
    <property type="match status" value="1"/>
</dbReference>
<dbReference type="GO" id="GO:0006777">
    <property type="term" value="P:Mo-molybdopterin cofactor biosynthetic process"/>
    <property type="evidence" value="ECO:0007669"/>
    <property type="project" value="UniProtKB-UniRule"/>
</dbReference>
<keyword evidence="7" id="KW-0460">Magnesium</keyword>
<dbReference type="SUPFAM" id="SSF53218">
    <property type="entry name" value="Molybdenum cofactor biosynthesis proteins"/>
    <property type="match status" value="1"/>
</dbReference>
<dbReference type="Pfam" id="PF03453">
    <property type="entry name" value="MoeA_N"/>
    <property type="match status" value="1"/>
</dbReference>
<accession>A0A923NK27</accession>
<comment type="function">
    <text evidence="1 7">Catalyzes the insertion of molybdate into adenylated molybdopterin with the concomitant release of AMP.</text>
</comment>
<dbReference type="GO" id="GO:0061599">
    <property type="term" value="F:molybdopterin molybdotransferase activity"/>
    <property type="evidence" value="ECO:0007669"/>
    <property type="project" value="UniProtKB-UniRule"/>
</dbReference>
<reference evidence="9" key="1">
    <citation type="submission" date="2020-08" db="EMBL/GenBank/DDBJ databases">
        <title>Genome public.</title>
        <authorList>
            <person name="Liu C."/>
            <person name="Sun Q."/>
        </authorList>
    </citation>
    <scope>NUCLEOTIDE SEQUENCE</scope>
    <source>
        <strain evidence="9">BX12</strain>
    </source>
</reference>
<keyword evidence="5 7" id="KW-0500">Molybdenum</keyword>
<evidence type="ECO:0000256" key="5">
    <source>
        <dbReference type="ARBA" id="ARBA00022505"/>
    </source>
</evidence>
<dbReference type="PANTHER" id="PTHR10192">
    <property type="entry name" value="MOLYBDOPTERIN BIOSYNTHESIS PROTEIN"/>
    <property type="match status" value="1"/>
</dbReference>
<keyword evidence="7" id="KW-0808">Transferase</keyword>
<evidence type="ECO:0000256" key="2">
    <source>
        <dbReference type="ARBA" id="ARBA00010763"/>
    </source>
</evidence>
<dbReference type="PANTHER" id="PTHR10192:SF16">
    <property type="entry name" value="MOLYBDOPTERIN MOLYBDENUMTRANSFERASE"/>
    <property type="match status" value="1"/>
</dbReference>
<evidence type="ECO:0000313" key="10">
    <source>
        <dbReference type="Proteomes" id="UP000602647"/>
    </source>
</evidence>
<dbReference type="AlphaFoldDB" id="A0A923NK27"/>
<dbReference type="EMBL" id="JACRYT010000004">
    <property type="protein sequence ID" value="MBC6679401.1"/>
    <property type="molecule type" value="Genomic_DNA"/>
</dbReference>
<evidence type="ECO:0000256" key="1">
    <source>
        <dbReference type="ARBA" id="ARBA00002901"/>
    </source>
</evidence>
<comment type="catalytic activity">
    <reaction evidence="6">
        <text>adenylyl-molybdopterin + molybdate = Mo-molybdopterin + AMP + H(+)</text>
        <dbReference type="Rhea" id="RHEA:35047"/>
        <dbReference type="ChEBI" id="CHEBI:15378"/>
        <dbReference type="ChEBI" id="CHEBI:36264"/>
        <dbReference type="ChEBI" id="CHEBI:62727"/>
        <dbReference type="ChEBI" id="CHEBI:71302"/>
        <dbReference type="ChEBI" id="CHEBI:456215"/>
        <dbReference type="EC" id="2.10.1.1"/>
    </reaction>
</comment>
<keyword evidence="7" id="KW-0501">Molybdenum cofactor biosynthesis</keyword>
<dbReference type="EC" id="2.10.1.1" evidence="3 7"/>
<dbReference type="Gene3D" id="3.90.105.10">
    <property type="entry name" value="Molybdopterin biosynthesis moea protein, domain 2"/>
    <property type="match status" value="1"/>
</dbReference>
<dbReference type="Pfam" id="PF00994">
    <property type="entry name" value="MoCF_biosynth"/>
    <property type="match status" value="1"/>
</dbReference>
<dbReference type="InterPro" id="IPR036688">
    <property type="entry name" value="MoeA_C_domain_IV_sf"/>
</dbReference>
<evidence type="ECO:0000256" key="7">
    <source>
        <dbReference type="RuleBase" id="RU365090"/>
    </source>
</evidence>